<feature type="domain" description="Fimbrial-type adhesion" evidence="6">
    <location>
        <begin position="223"/>
        <end position="365"/>
    </location>
</feature>
<evidence type="ECO:0000259" key="6">
    <source>
        <dbReference type="Pfam" id="PF00419"/>
    </source>
</evidence>
<gene>
    <name evidence="7" type="ORF">ACFO5W_04260</name>
</gene>
<feature type="chain" id="PRO_5047264274" evidence="5">
    <location>
        <begin position="34"/>
        <end position="365"/>
    </location>
</feature>
<evidence type="ECO:0000256" key="3">
    <source>
        <dbReference type="ARBA" id="ARBA00022729"/>
    </source>
</evidence>
<dbReference type="InterPro" id="IPR050263">
    <property type="entry name" value="Bact_Fimbrial_Adh_Pro"/>
</dbReference>
<comment type="similarity">
    <text evidence="2">Belongs to the fimbrial protein family.</text>
</comment>
<protein>
    <submittedName>
        <fullName evidence="7">Fimbrial protein</fullName>
    </submittedName>
</protein>
<comment type="subcellular location">
    <subcellularLocation>
        <location evidence="1">Fimbrium</location>
    </subcellularLocation>
</comment>
<evidence type="ECO:0000256" key="4">
    <source>
        <dbReference type="ARBA" id="ARBA00023263"/>
    </source>
</evidence>
<keyword evidence="3 5" id="KW-0732">Signal</keyword>
<feature type="signal peptide" evidence="5">
    <location>
        <begin position="1"/>
        <end position="33"/>
    </location>
</feature>
<reference evidence="8" key="1">
    <citation type="journal article" date="2019" name="Int. J. Syst. Evol. Microbiol.">
        <title>The Global Catalogue of Microorganisms (GCM) 10K type strain sequencing project: providing services to taxonomists for standard genome sequencing and annotation.</title>
        <authorList>
            <consortium name="The Broad Institute Genomics Platform"/>
            <consortium name="The Broad Institute Genome Sequencing Center for Infectious Disease"/>
            <person name="Wu L."/>
            <person name="Ma J."/>
        </authorList>
    </citation>
    <scope>NUCLEOTIDE SEQUENCE [LARGE SCALE GENOMIC DNA]</scope>
    <source>
        <strain evidence="8">CCM 4481</strain>
    </source>
</reference>
<dbReference type="PANTHER" id="PTHR33420">
    <property type="entry name" value="FIMBRIAL SUBUNIT ELFA-RELATED"/>
    <property type="match status" value="1"/>
</dbReference>
<evidence type="ECO:0000313" key="8">
    <source>
        <dbReference type="Proteomes" id="UP001595961"/>
    </source>
</evidence>
<dbReference type="InterPro" id="IPR000259">
    <property type="entry name" value="Adhesion_dom_fimbrial"/>
</dbReference>
<dbReference type="Proteomes" id="UP001595961">
    <property type="component" value="Unassembled WGS sequence"/>
</dbReference>
<dbReference type="RefSeq" id="WP_266150564.1">
    <property type="nucleotide sequence ID" value="NZ_CP064028.1"/>
</dbReference>
<name>A0ABV9BYR4_9GAMM</name>
<evidence type="ECO:0000256" key="5">
    <source>
        <dbReference type="SAM" id="SignalP"/>
    </source>
</evidence>
<evidence type="ECO:0000256" key="1">
    <source>
        <dbReference type="ARBA" id="ARBA00004561"/>
    </source>
</evidence>
<sequence length="365" mass="36259">MMFHPSRARGFAQLLGLFLLAACTLGWAPLAVAAANCNAGAATITMPDVILPSTTPAVGSEIATSAPVTIVFTCSGLPISNSAADHIATIQAGQTLAQLDATNVTTGPGITFKTNIPGLALKVTASPTQATSQSGNVNDGPNKYAGYPVGSVTAPSNAALGSYTGSVSATFVGHLMVTGPITVGSGQLTGITLIPFWWYISGGSANSSSAQMAGVNLYLGASSVRTGSCSVNTDSQNLTVTLPNINAAALNGTGATGGRTAFNINLTCKSASKNVLITMTASNPAATKGVVLPTSGAGNAGNVGVQILNGSSAAVDVTGATSQTIATSTSNGTLSVPYYAQYYQTGSPVTAGGVTATVTFVMSYQ</sequence>
<accession>A0ABV9BYR4</accession>
<keyword evidence="8" id="KW-1185">Reference proteome</keyword>
<dbReference type="InterPro" id="IPR036937">
    <property type="entry name" value="Adhesion_dom_fimbrial_sf"/>
</dbReference>
<organism evidence="7 8">
    <name type="scientific">Dyella halodurans</name>
    <dbReference type="NCBI Taxonomy" id="1920171"/>
    <lineage>
        <taxon>Bacteria</taxon>
        <taxon>Pseudomonadati</taxon>
        <taxon>Pseudomonadota</taxon>
        <taxon>Gammaproteobacteria</taxon>
        <taxon>Lysobacterales</taxon>
        <taxon>Rhodanobacteraceae</taxon>
        <taxon>Dyella</taxon>
    </lineage>
</organism>
<evidence type="ECO:0000313" key="7">
    <source>
        <dbReference type="EMBL" id="MFC4525842.1"/>
    </source>
</evidence>
<evidence type="ECO:0000256" key="2">
    <source>
        <dbReference type="ARBA" id="ARBA00006671"/>
    </source>
</evidence>
<dbReference type="Gene3D" id="2.60.40.1090">
    <property type="entry name" value="Fimbrial-type adhesion domain"/>
    <property type="match status" value="1"/>
</dbReference>
<dbReference type="EMBL" id="JBHSGA010000008">
    <property type="protein sequence ID" value="MFC4525842.1"/>
    <property type="molecule type" value="Genomic_DNA"/>
</dbReference>
<dbReference type="SUPFAM" id="SSF49401">
    <property type="entry name" value="Bacterial adhesins"/>
    <property type="match status" value="1"/>
</dbReference>
<comment type="caution">
    <text evidence="7">The sequence shown here is derived from an EMBL/GenBank/DDBJ whole genome shotgun (WGS) entry which is preliminary data.</text>
</comment>
<dbReference type="InterPro" id="IPR008966">
    <property type="entry name" value="Adhesion_dom_sf"/>
</dbReference>
<proteinExistence type="inferred from homology"/>
<dbReference type="PROSITE" id="PS51257">
    <property type="entry name" value="PROKAR_LIPOPROTEIN"/>
    <property type="match status" value="1"/>
</dbReference>
<keyword evidence="4" id="KW-0281">Fimbrium</keyword>
<dbReference type="Pfam" id="PF00419">
    <property type="entry name" value="Fimbrial"/>
    <property type="match status" value="1"/>
</dbReference>
<dbReference type="PANTHER" id="PTHR33420:SF3">
    <property type="entry name" value="FIMBRIAL SUBUNIT ELFA"/>
    <property type="match status" value="1"/>
</dbReference>